<gene>
    <name evidence="2" type="ORF">SAMN04488116_0891</name>
</gene>
<dbReference type="AlphaFoldDB" id="A0A1M5ISV6"/>
<protein>
    <recommendedName>
        <fullName evidence="4">Lipocalin-like domain-containing protein</fullName>
    </recommendedName>
</protein>
<feature type="signal peptide" evidence="1">
    <location>
        <begin position="1"/>
        <end position="28"/>
    </location>
</feature>
<evidence type="ECO:0008006" key="4">
    <source>
        <dbReference type="Google" id="ProtNLM"/>
    </source>
</evidence>
<accession>A0A1M5ISV6</accession>
<dbReference type="Proteomes" id="UP000184532">
    <property type="component" value="Unassembled WGS sequence"/>
</dbReference>
<evidence type="ECO:0000313" key="2">
    <source>
        <dbReference type="EMBL" id="SHG31050.1"/>
    </source>
</evidence>
<dbReference type="STRING" id="570519.SAMN04488116_0891"/>
<reference evidence="3" key="1">
    <citation type="submission" date="2016-11" db="EMBL/GenBank/DDBJ databases">
        <authorList>
            <person name="Varghese N."/>
            <person name="Submissions S."/>
        </authorList>
    </citation>
    <scope>NUCLEOTIDE SEQUENCE [LARGE SCALE GENOMIC DNA]</scope>
    <source>
        <strain evidence="3">DSM 22638</strain>
    </source>
</reference>
<evidence type="ECO:0000256" key="1">
    <source>
        <dbReference type="SAM" id="SignalP"/>
    </source>
</evidence>
<keyword evidence="3" id="KW-1185">Reference proteome</keyword>
<dbReference type="RefSeq" id="WP_131819045.1">
    <property type="nucleotide sequence ID" value="NZ_FQWL01000001.1"/>
</dbReference>
<dbReference type="OrthoDB" id="1114031at2"/>
<sequence length="264" mass="28055">MNLIARSLKTLGILILVFALFNSCSEDANPIGTDQELSQTELQTILTTDEAAGTVDNALAELFAGGAQAGKSAKSANDCYSAEYTDTGFVATFNNCALNGTENINGTLTVTYEVGNETAAFTATYEDFYVGTIKLSGTRAYQLNSNVEQNTISFTVTSNMTVEMEDESVITETGTKTFAFTFGENLGDSSFSLSGSWNVTADGNTYTIETVDPLVGGFNCEHLTNGSMVVSKNGLEITVDFGDGECDNVAILTYPDGTTEEINL</sequence>
<proteinExistence type="predicted"/>
<name>A0A1M5ISV6_9FLAO</name>
<feature type="chain" id="PRO_5012296458" description="Lipocalin-like domain-containing protein" evidence="1">
    <location>
        <begin position="29"/>
        <end position="264"/>
    </location>
</feature>
<keyword evidence="1" id="KW-0732">Signal</keyword>
<evidence type="ECO:0000313" key="3">
    <source>
        <dbReference type="Proteomes" id="UP000184532"/>
    </source>
</evidence>
<dbReference type="EMBL" id="FQWL01000001">
    <property type="protein sequence ID" value="SHG31050.1"/>
    <property type="molecule type" value="Genomic_DNA"/>
</dbReference>
<organism evidence="2 3">
    <name type="scientific">Flagellimonas flava</name>
    <dbReference type="NCBI Taxonomy" id="570519"/>
    <lineage>
        <taxon>Bacteria</taxon>
        <taxon>Pseudomonadati</taxon>
        <taxon>Bacteroidota</taxon>
        <taxon>Flavobacteriia</taxon>
        <taxon>Flavobacteriales</taxon>
        <taxon>Flavobacteriaceae</taxon>
        <taxon>Flagellimonas</taxon>
    </lineage>
</organism>